<name>A0A7R9MA87_9ACAR</name>
<keyword evidence="5" id="KW-0238">DNA-binding</keyword>
<reference evidence="10" key="1">
    <citation type="submission" date="2020-11" db="EMBL/GenBank/DDBJ databases">
        <authorList>
            <person name="Tran Van P."/>
        </authorList>
    </citation>
    <scope>NUCLEOTIDE SEQUENCE</scope>
</reference>
<dbReference type="PANTHER" id="PTHR48092">
    <property type="entry name" value="KNIRPS-RELATED PROTEIN-RELATED"/>
    <property type="match status" value="1"/>
</dbReference>
<dbReference type="EMBL" id="OC925980">
    <property type="protein sequence ID" value="CAD7656457.1"/>
    <property type="molecule type" value="Genomic_DNA"/>
</dbReference>
<dbReference type="InterPro" id="IPR001628">
    <property type="entry name" value="Znf_hrmn_rcpt"/>
</dbReference>
<keyword evidence="7" id="KW-0675">Receptor</keyword>
<evidence type="ECO:0000256" key="3">
    <source>
        <dbReference type="ARBA" id="ARBA00022833"/>
    </source>
</evidence>
<keyword evidence="1" id="KW-0479">Metal-binding</keyword>
<gene>
    <name evidence="10" type="ORF">ONB1V03_LOCUS13093</name>
</gene>
<keyword evidence="8" id="KW-0539">Nucleus</keyword>
<evidence type="ECO:0000256" key="5">
    <source>
        <dbReference type="ARBA" id="ARBA00023125"/>
    </source>
</evidence>
<dbReference type="GO" id="GO:0008270">
    <property type="term" value="F:zinc ion binding"/>
    <property type="evidence" value="ECO:0007669"/>
    <property type="project" value="UniProtKB-KW"/>
</dbReference>
<evidence type="ECO:0000259" key="9">
    <source>
        <dbReference type="SMART" id="SM00399"/>
    </source>
</evidence>
<keyword evidence="4" id="KW-0805">Transcription regulation</keyword>
<dbReference type="PRINTS" id="PR00047">
    <property type="entry name" value="STROIDFINGER"/>
</dbReference>
<dbReference type="SUPFAM" id="SSF57716">
    <property type="entry name" value="Glucocorticoid receptor-like (DNA-binding domain)"/>
    <property type="match status" value="1"/>
</dbReference>
<protein>
    <recommendedName>
        <fullName evidence="9">Nuclear receptor domain-containing protein</fullName>
    </recommendedName>
</protein>
<dbReference type="AlphaFoldDB" id="A0A7R9MA87"/>
<dbReference type="InterPro" id="IPR013088">
    <property type="entry name" value="Znf_NHR/GATA"/>
</dbReference>
<keyword evidence="2" id="KW-0863">Zinc-finger</keyword>
<evidence type="ECO:0000256" key="8">
    <source>
        <dbReference type="ARBA" id="ARBA00023242"/>
    </source>
</evidence>
<sequence length="82" mass="9157">MCRICVVCGDEATGFNFNALTIFCKKCRLRKCLEKGMTKEHLMDDKASGHQLALPNLLHSGGFASNWPKGEQSSRRVVEDNI</sequence>
<keyword evidence="3" id="KW-0862">Zinc</keyword>
<evidence type="ECO:0000256" key="4">
    <source>
        <dbReference type="ARBA" id="ARBA00023015"/>
    </source>
</evidence>
<evidence type="ECO:0000256" key="2">
    <source>
        <dbReference type="ARBA" id="ARBA00022771"/>
    </source>
</evidence>
<dbReference type="Proteomes" id="UP000728032">
    <property type="component" value="Unassembled WGS sequence"/>
</dbReference>
<dbReference type="Gene3D" id="3.30.50.10">
    <property type="entry name" value="Erythroid Transcription Factor GATA-1, subunit A"/>
    <property type="match status" value="1"/>
</dbReference>
<dbReference type="GO" id="GO:0043565">
    <property type="term" value="F:sequence-specific DNA binding"/>
    <property type="evidence" value="ECO:0007669"/>
    <property type="project" value="InterPro"/>
</dbReference>
<feature type="domain" description="Nuclear receptor" evidence="9">
    <location>
        <begin position="2"/>
        <end position="40"/>
    </location>
</feature>
<evidence type="ECO:0000256" key="1">
    <source>
        <dbReference type="ARBA" id="ARBA00022723"/>
    </source>
</evidence>
<keyword evidence="11" id="KW-1185">Reference proteome</keyword>
<evidence type="ECO:0000313" key="11">
    <source>
        <dbReference type="Proteomes" id="UP000728032"/>
    </source>
</evidence>
<dbReference type="GO" id="GO:0003700">
    <property type="term" value="F:DNA-binding transcription factor activity"/>
    <property type="evidence" value="ECO:0007669"/>
    <property type="project" value="InterPro"/>
</dbReference>
<evidence type="ECO:0000313" key="10">
    <source>
        <dbReference type="EMBL" id="CAD7656457.1"/>
    </source>
</evidence>
<dbReference type="EMBL" id="CAJPVJ010011155">
    <property type="protein sequence ID" value="CAG2173644.1"/>
    <property type="molecule type" value="Genomic_DNA"/>
</dbReference>
<keyword evidence="6" id="KW-0804">Transcription</keyword>
<organism evidence="10">
    <name type="scientific">Oppiella nova</name>
    <dbReference type="NCBI Taxonomy" id="334625"/>
    <lineage>
        <taxon>Eukaryota</taxon>
        <taxon>Metazoa</taxon>
        <taxon>Ecdysozoa</taxon>
        <taxon>Arthropoda</taxon>
        <taxon>Chelicerata</taxon>
        <taxon>Arachnida</taxon>
        <taxon>Acari</taxon>
        <taxon>Acariformes</taxon>
        <taxon>Sarcoptiformes</taxon>
        <taxon>Oribatida</taxon>
        <taxon>Brachypylina</taxon>
        <taxon>Oppioidea</taxon>
        <taxon>Oppiidae</taxon>
        <taxon>Oppiella</taxon>
    </lineage>
</organism>
<dbReference type="InterPro" id="IPR050200">
    <property type="entry name" value="Nuclear_hormone_rcpt_NR3"/>
</dbReference>
<proteinExistence type="predicted"/>
<dbReference type="SMART" id="SM00399">
    <property type="entry name" value="ZnF_C4"/>
    <property type="match status" value="1"/>
</dbReference>
<evidence type="ECO:0000256" key="6">
    <source>
        <dbReference type="ARBA" id="ARBA00023163"/>
    </source>
</evidence>
<evidence type="ECO:0000256" key="7">
    <source>
        <dbReference type="ARBA" id="ARBA00023170"/>
    </source>
</evidence>
<accession>A0A7R9MA87</accession>